<reference evidence="3 4" key="1">
    <citation type="submission" date="2019-02" db="EMBL/GenBank/DDBJ databases">
        <authorList>
            <consortium name="Pathogen Informatics"/>
        </authorList>
    </citation>
    <scope>NUCLEOTIDE SEQUENCE [LARGE SCALE GENOMIC DNA]</scope>
    <source>
        <strain evidence="3 4">3012STDY6756504</strain>
    </source>
</reference>
<name>A0A4U8W3F2_9NOCA</name>
<keyword evidence="2" id="KW-1133">Transmembrane helix</keyword>
<dbReference type="AlphaFoldDB" id="A0A4U8W3F2"/>
<evidence type="ECO:0000313" key="4">
    <source>
        <dbReference type="Proteomes" id="UP000290439"/>
    </source>
</evidence>
<protein>
    <submittedName>
        <fullName evidence="3">Uncharacterized protein</fullName>
    </submittedName>
</protein>
<feature type="transmembrane region" description="Helical" evidence="2">
    <location>
        <begin position="70"/>
        <end position="92"/>
    </location>
</feature>
<evidence type="ECO:0000256" key="2">
    <source>
        <dbReference type="SAM" id="Phobius"/>
    </source>
</evidence>
<feature type="region of interest" description="Disordered" evidence="1">
    <location>
        <begin position="119"/>
        <end position="169"/>
    </location>
</feature>
<organism evidence="3 4">
    <name type="scientific">Nocardia cyriacigeorgica</name>
    <dbReference type="NCBI Taxonomy" id="135487"/>
    <lineage>
        <taxon>Bacteria</taxon>
        <taxon>Bacillati</taxon>
        <taxon>Actinomycetota</taxon>
        <taxon>Actinomycetes</taxon>
        <taxon>Mycobacteriales</taxon>
        <taxon>Nocardiaceae</taxon>
        <taxon>Nocardia</taxon>
    </lineage>
</organism>
<accession>A0A4U8W3F2</accession>
<keyword evidence="2" id="KW-0812">Transmembrane</keyword>
<gene>
    <name evidence="3" type="ORF">NCTC10797_04386</name>
</gene>
<dbReference type="EMBL" id="LR215973">
    <property type="protein sequence ID" value="VFB00587.1"/>
    <property type="molecule type" value="Genomic_DNA"/>
</dbReference>
<keyword evidence="2" id="KW-0472">Membrane</keyword>
<dbReference type="Proteomes" id="UP000290439">
    <property type="component" value="Chromosome"/>
</dbReference>
<evidence type="ECO:0000256" key="1">
    <source>
        <dbReference type="SAM" id="MobiDB-lite"/>
    </source>
</evidence>
<evidence type="ECO:0000313" key="3">
    <source>
        <dbReference type="EMBL" id="VFB00587.1"/>
    </source>
</evidence>
<sequence length="169" mass="17387">MAPFRVSNHRLRSAHHCPASSRFPADCQLDPTAVPARGTFLESVHRARGTCSGRKGSTLQSTKLSSVRRIGLRVAVAGALAAVPVAAVAATASAEAPSPATTQVVEAAAPVAASADEVSRPGLHLGEHRDGERRLYLDDHRPDGPGPVGPGPRVLHRVLPGGTGSFGSS</sequence>
<proteinExistence type="predicted"/>
<feature type="compositionally biased region" description="Basic and acidic residues" evidence="1">
    <location>
        <begin position="125"/>
        <end position="143"/>
    </location>
</feature>